<evidence type="ECO:0000259" key="3">
    <source>
        <dbReference type="Pfam" id="PF23468"/>
    </source>
</evidence>
<dbReference type="InterPro" id="IPR058032">
    <property type="entry name" value="CDP1-like_a_solenoid_1"/>
</dbReference>
<feature type="domain" description="Plastid division protein CDP1-like 1st alpha solenoid" evidence="4">
    <location>
        <begin position="130"/>
        <end position="264"/>
    </location>
</feature>
<sequence>MLSTAKYLTGGSACGRPPVPLARRPLPVAAPLARRAPRAPRFKERNGDGIDEQHILLPLDPTELLGLVGRDSYHLCDIMDVYDDLRADAPGEGFSAAVLAGRLEVLELVKDEAVYQGGRVAIADKGGMTIPVQLLPGALVLLTQIGAADMVINMALPLLENWEVRKAYKRDILLALALAYCSKARDLLTNEQTVEGCMALEEALHMLQSGGSPPLAPRIAGEIESALRGLAVPRVLDQLRAQASPELAAARKRAVALLRHMLHEPHAYLAQPAAAAPAAGGAAAAPAVNADYVRLVVGSMGAREIVDMADWRAVARNARTTFWVYPGLLQIAAHAHAAVGFLDRDPSLVQTAQALLRAVPGTPSAESLVLRAVCGVLLGATEEALAHLQAARRAPLDALLPWPTEAAVPASEEEDPVLSTGIPVAQESYGFVCAHSRDDESGDLLPGLCLLTELWLSRVGFAMFPDTEADALNCSLSTYFNNARVQQLIMRSEAVPAVAAGVVVNTFAAVAGGVQGLSGRAAAAVKAALSAPAAATATAAAPARGARPEPTGGGRGQWDGAGAGGGDAGGYPDQWPPSPIVRGAIDVAADAFEALPPPPPPRHGGAEWDRRGGQQAGAGDGWTEADAAEAANELGELRHRRGALPVEPEPWAAARPAAQQQPPWAAPLRALAAAAAAVMSRPAVAALVGGAALAACVLLSRDGSGAPLSAARAGGAAAASASAGLNSAAAARLVRGYQEARWAALGPDWDASALAAVADGQALAHLRSQSDQFSSRGWFQRFRLHGLSVNGVHPAGPGAARVEATLRESSSMYGVDGRRADSVTSEYDVVYRVRAGSDGRWRVTNFKVLGREPGGGVLGGLFGR</sequence>
<dbReference type="STRING" id="307507.A0A2V0NYB0"/>
<feature type="compositionally biased region" description="Gly residues" evidence="1">
    <location>
        <begin position="551"/>
        <end position="569"/>
    </location>
</feature>
<dbReference type="Proteomes" id="UP000247498">
    <property type="component" value="Unassembled WGS sequence"/>
</dbReference>
<feature type="domain" description="Plastid division protein CDP1-like IMS" evidence="2">
    <location>
        <begin position="730"/>
        <end position="843"/>
    </location>
</feature>
<name>A0A2V0NYB0_9CHLO</name>
<feature type="region of interest" description="Disordered" evidence="1">
    <location>
        <begin position="592"/>
        <end position="622"/>
    </location>
</feature>
<dbReference type="Pfam" id="PF13355">
    <property type="entry name" value="ARC6-like_IMS"/>
    <property type="match status" value="1"/>
</dbReference>
<comment type="caution">
    <text evidence="5">The sequence shown here is derived from an EMBL/GenBank/DDBJ whole genome shotgun (WGS) entry which is preliminary data.</text>
</comment>
<dbReference type="Pfam" id="PF23468">
    <property type="entry name" value="ARC6"/>
    <property type="match status" value="1"/>
</dbReference>
<feature type="compositionally biased region" description="Low complexity" evidence="1">
    <location>
        <begin position="537"/>
        <end position="550"/>
    </location>
</feature>
<keyword evidence="6" id="KW-1185">Reference proteome</keyword>
<feature type="domain" description="Plastid division protein CDP1-like 2nd alpha solenoid" evidence="3">
    <location>
        <begin position="427"/>
        <end position="495"/>
    </location>
</feature>
<dbReference type="FunCoup" id="A0A2V0NYB0">
    <property type="interactions" value="257"/>
</dbReference>
<evidence type="ECO:0000313" key="5">
    <source>
        <dbReference type="EMBL" id="GBF92621.1"/>
    </source>
</evidence>
<proteinExistence type="predicted"/>
<evidence type="ECO:0000259" key="4">
    <source>
        <dbReference type="Pfam" id="PF25515"/>
    </source>
</evidence>
<dbReference type="InterPro" id="IPR025344">
    <property type="entry name" value="CDP1-like_IMS"/>
</dbReference>
<dbReference type="InterPro" id="IPR044685">
    <property type="entry name" value="CPD1-like"/>
</dbReference>
<dbReference type="InParanoid" id="A0A2V0NYB0"/>
<evidence type="ECO:0000313" key="6">
    <source>
        <dbReference type="Proteomes" id="UP000247498"/>
    </source>
</evidence>
<dbReference type="EMBL" id="BDRX01000033">
    <property type="protein sequence ID" value="GBF92621.1"/>
    <property type="molecule type" value="Genomic_DNA"/>
</dbReference>
<evidence type="ECO:0000259" key="2">
    <source>
        <dbReference type="Pfam" id="PF13355"/>
    </source>
</evidence>
<organism evidence="5 6">
    <name type="scientific">Raphidocelis subcapitata</name>
    <dbReference type="NCBI Taxonomy" id="307507"/>
    <lineage>
        <taxon>Eukaryota</taxon>
        <taxon>Viridiplantae</taxon>
        <taxon>Chlorophyta</taxon>
        <taxon>core chlorophytes</taxon>
        <taxon>Chlorophyceae</taxon>
        <taxon>CS clade</taxon>
        <taxon>Sphaeropleales</taxon>
        <taxon>Selenastraceae</taxon>
        <taxon>Raphidocelis</taxon>
    </lineage>
</organism>
<dbReference type="PANTHER" id="PTHR33925">
    <property type="entry name" value="PLASTID DIVISION PROTEIN CDP1, CHLOROPLASTIC-RELATED"/>
    <property type="match status" value="1"/>
</dbReference>
<dbReference type="OrthoDB" id="512200at2759"/>
<dbReference type="InterPro" id="IPR057137">
    <property type="entry name" value="CDP1-like_a_solenoid_2"/>
</dbReference>
<gene>
    <name evidence="5" type="ORF">Rsub_05235</name>
</gene>
<dbReference type="Pfam" id="PF25515">
    <property type="entry name" value="Arm_PDR"/>
    <property type="match status" value="1"/>
</dbReference>
<feature type="region of interest" description="Disordered" evidence="1">
    <location>
        <begin position="537"/>
        <end position="571"/>
    </location>
</feature>
<reference evidence="5 6" key="1">
    <citation type="journal article" date="2018" name="Sci. Rep.">
        <title>Raphidocelis subcapitata (=Pseudokirchneriella subcapitata) provides an insight into genome evolution and environmental adaptations in the Sphaeropleales.</title>
        <authorList>
            <person name="Suzuki S."/>
            <person name="Yamaguchi H."/>
            <person name="Nakajima N."/>
            <person name="Kawachi M."/>
        </authorList>
    </citation>
    <scope>NUCLEOTIDE SEQUENCE [LARGE SCALE GENOMIC DNA]</scope>
    <source>
        <strain evidence="5 6">NIES-35</strain>
    </source>
</reference>
<dbReference type="AlphaFoldDB" id="A0A2V0NYB0"/>
<evidence type="ECO:0000256" key="1">
    <source>
        <dbReference type="SAM" id="MobiDB-lite"/>
    </source>
</evidence>
<protein>
    <submittedName>
        <fullName evidence="5">Uncharacterized protein</fullName>
    </submittedName>
</protein>
<dbReference type="PANTHER" id="PTHR33925:SF1">
    <property type="entry name" value="PROTEIN ACCUMULATION AND REPLICATION OF CHLOROPLASTS 6, CHLOROPLASTIC"/>
    <property type="match status" value="1"/>
</dbReference>
<accession>A0A2V0NYB0</accession>